<evidence type="ECO:0000313" key="2">
    <source>
        <dbReference type="EMBL" id="KAH0449112.1"/>
    </source>
</evidence>
<sequence>MTNGAGRSGFKVWNGHLDQMAYLGLKGLNGSTGLTWSTKLTQGQGLGLTSSEQHSESTGGGLKVWGGSGGDWRLWRKLQGQNPLGGRSSGMDCKYLKVLQPLDFNSVSGVALLLVLVVADTIKGWSSALCSRREVAYRKASTSLASSLYFLTKELSSLELSDKQAKDFYANICHGVGHRDVKANSKLSFQMKTRVDDNEAGDEGDAGRRQPRGPIDKFPNGKLFCFLLHCNHPESRPIHPLRHAGAGAIVHVLAVVKRTERKISIPLQPPSRVNEIPHVRLKVDHPRVHLPWPPQETLNAPLRRAEVARRQNSAIMDRNPRVLVRILAVLCGDCVLLHRHWLSRPNIAFLENDGCIAEDKVDGAEDVAFAEELALRVDVQGVLVAYDAAVVDHRSVGSYTECYSLMLLWPRGVLYCHLFHYEPCPCRRCRFIAD</sequence>
<gene>
    <name evidence="2" type="ORF">IEQ34_022912</name>
</gene>
<comment type="caution">
    <text evidence="2">The sequence shown here is derived from an EMBL/GenBank/DDBJ whole genome shotgun (WGS) entry which is preliminary data.</text>
</comment>
<evidence type="ECO:0000256" key="1">
    <source>
        <dbReference type="SAM" id="MobiDB-lite"/>
    </source>
</evidence>
<name>A0AAV7FZ16_DENCH</name>
<dbReference type="EMBL" id="JAGFBR010000019">
    <property type="protein sequence ID" value="KAH0449112.1"/>
    <property type="molecule type" value="Genomic_DNA"/>
</dbReference>
<protein>
    <submittedName>
        <fullName evidence="2">Uncharacterized protein</fullName>
    </submittedName>
</protein>
<evidence type="ECO:0000313" key="3">
    <source>
        <dbReference type="Proteomes" id="UP000775213"/>
    </source>
</evidence>
<feature type="region of interest" description="Disordered" evidence="1">
    <location>
        <begin position="192"/>
        <end position="215"/>
    </location>
</feature>
<dbReference type="Proteomes" id="UP000775213">
    <property type="component" value="Unassembled WGS sequence"/>
</dbReference>
<dbReference type="AlphaFoldDB" id="A0AAV7FZ16"/>
<accession>A0AAV7FZ16</accession>
<organism evidence="2 3">
    <name type="scientific">Dendrobium chrysotoxum</name>
    <name type="common">Orchid</name>
    <dbReference type="NCBI Taxonomy" id="161865"/>
    <lineage>
        <taxon>Eukaryota</taxon>
        <taxon>Viridiplantae</taxon>
        <taxon>Streptophyta</taxon>
        <taxon>Embryophyta</taxon>
        <taxon>Tracheophyta</taxon>
        <taxon>Spermatophyta</taxon>
        <taxon>Magnoliopsida</taxon>
        <taxon>Liliopsida</taxon>
        <taxon>Asparagales</taxon>
        <taxon>Orchidaceae</taxon>
        <taxon>Epidendroideae</taxon>
        <taxon>Malaxideae</taxon>
        <taxon>Dendrobiinae</taxon>
        <taxon>Dendrobium</taxon>
    </lineage>
</organism>
<keyword evidence="3" id="KW-1185">Reference proteome</keyword>
<reference evidence="2 3" key="1">
    <citation type="journal article" date="2021" name="Hortic Res">
        <title>Chromosome-scale assembly of the Dendrobium chrysotoxum genome enhances the understanding of orchid evolution.</title>
        <authorList>
            <person name="Zhang Y."/>
            <person name="Zhang G.Q."/>
            <person name="Zhang D."/>
            <person name="Liu X.D."/>
            <person name="Xu X.Y."/>
            <person name="Sun W.H."/>
            <person name="Yu X."/>
            <person name="Zhu X."/>
            <person name="Wang Z.W."/>
            <person name="Zhao X."/>
            <person name="Zhong W.Y."/>
            <person name="Chen H."/>
            <person name="Yin W.L."/>
            <person name="Huang T."/>
            <person name="Niu S.C."/>
            <person name="Liu Z.J."/>
        </authorList>
    </citation>
    <scope>NUCLEOTIDE SEQUENCE [LARGE SCALE GENOMIC DNA]</scope>
    <source>
        <strain evidence="2">Lindl</strain>
    </source>
</reference>
<proteinExistence type="predicted"/>